<dbReference type="NCBIfam" id="TIGR04057">
    <property type="entry name" value="SusC_RagA_signa"/>
    <property type="match status" value="1"/>
</dbReference>
<dbReference type="EMBL" id="VOHS01000031">
    <property type="protein sequence ID" value="TWV96845.1"/>
    <property type="molecule type" value="Genomic_DNA"/>
</dbReference>
<evidence type="ECO:0000313" key="3">
    <source>
        <dbReference type="EMBL" id="TWV96845.1"/>
    </source>
</evidence>
<sequence length="1081" mass="121181">MPRILSMSRLPGALKHVYLLTLFSTFFAYNAFAQQPAKITVTGTITDSSGAKLEGVNIVAENKKNVATSTNQTGKFILDVEPGTMLRFSFVGFEQQFISVSNSTKVINLVLKPTTFKAEEVVVVAYGRKQRKEAVVGSVTSIDPGALKIPSSNLTNAMAGQIAGMVAFQRGGQPGLDNSNFFIRGVTTFGYSASPLILVDNIELSANDLARLQVDDIASFSILKDASAAALYGARGANGVILVTTKEGKAGKANVNVRYERSISRPTQTVKLADPVTYMRLYNEALTTRNPLATPLYTPNDIINTQATMDKAPGHNPYVYPAVDWMKTLFKDQTTTQRANFSVQGGTDAARYYIAGSYDRDNGILQVNPVNNFNSSMKFENYQLRSNVNVKLTKTTEAVVRLWGNFNEYTGPITGDRSGLASDMYDRALHTSPVAFPAYFPADSANLLTKHILFGNSLTTSGGLQSNPYASLMYGYKSFSESRLSAQFELNQNFNFITEGLAFHGLFSTNRYAYFDLTRSYLPFYYDVANYDQPSNTYSLTWLNNQPGSAQEFLSYYPGNKDVNTFLYLQGSIDYARAFGKHNISSAIIATRQQKLNADANDPETNQPSLQYSLPYRNLGLAGRATYSYATKYFLEFNFGYNGSERFSMQNRWGFFPTIGAGWVVSNEKFWKGPISNVLTRFKLRGSYGLVGNDNIDNTRFYYLSNVKPDDVNGPSAVFGTNNSVKLYGTTIRNYPNPGVTWETARKTNLAAEMTFVDKLNVTAEIYHEYRYNILQQRGYIPVTNGLEAAVKSNVGTAYAKGLDLNINYKQTINKNFWVSVLANFTATANKYGRYEEPQYKYDYRFQTGRPINQPFGYIAERLFVDDKEAANSPTQLFGSSPLPIGGDIKYRDVNKDGIINQDDQVPIGLPTTPQIIYGFGFSFGYKNFDLNAFFQGLARESFFINATSEDDRYWGKYGTAPFINNAQILQAYADDHWSEEKQNLYALWPRLSTTDILNNQQQSTWWLRDGSFMRLKSLEIGYTIPKDFARKMHIRNMRLYFSGLNLFTFSSFKLWDPEQAGQGFAYPIQKVFNFGINVNL</sequence>
<gene>
    <name evidence="3" type="ORF">FEF09_22390</name>
</gene>
<evidence type="ECO:0000256" key="1">
    <source>
        <dbReference type="SAM" id="SignalP"/>
    </source>
</evidence>
<keyword evidence="1" id="KW-0732">Signal</keyword>
<dbReference type="Pfam" id="PF07715">
    <property type="entry name" value="Plug"/>
    <property type="match status" value="1"/>
</dbReference>
<dbReference type="InterPro" id="IPR012910">
    <property type="entry name" value="Plug_dom"/>
</dbReference>
<dbReference type="Gene3D" id="2.60.40.1120">
    <property type="entry name" value="Carboxypeptidase-like, regulatory domain"/>
    <property type="match status" value="1"/>
</dbReference>
<protein>
    <submittedName>
        <fullName evidence="3">TonB-dependent receptor</fullName>
    </submittedName>
</protein>
<dbReference type="AlphaFoldDB" id="A0A5C6LNZ9"/>
<dbReference type="SUPFAM" id="SSF56935">
    <property type="entry name" value="Porins"/>
    <property type="match status" value="1"/>
</dbReference>
<dbReference type="Gene3D" id="2.170.130.10">
    <property type="entry name" value="TonB-dependent receptor, plug domain"/>
    <property type="match status" value="1"/>
</dbReference>
<feature type="chain" id="PRO_5022932992" evidence="1">
    <location>
        <begin position="34"/>
        <end position="1081"/>
    </location>
</feature>
<dbReference type="InterPro" id="IPR023996">
    <property type="entry name" value="TonB-dep_OMP_SusC/RagA"/>
</dbReference>
<dbReference type="SUPFAM" id="SSF49464">
    <property type="entry name" value="Carboxypeptidase regulatory domain-like"/>
    <property type="match status" value="1"/>
</dbReference>
<reference evidence="3 4" key="1">
    <citation type="submission" date="2019-08" db="EMBL/GenBank/DDBJ databases">
        <title>Whole genome sequencing of chitin degrading bacteria Chitinophaga pinensis YS16.</title>
        <authorList>
            <person name="Singh R.P."/>
            <person name="Manchanda G."/>
            <person name="Maurya I.K."/>
            <person name="Joshi N.K."/>
            <person name="Srivastava A.K."/>
        </authorList>
    </citation>
    <scope>NUCLEOTIDE SEQUENCE [LARGE SCALE GENOMIC DNA]</scope>
    <source>
        <strain evidence="3 4">YS-16</strain>
    </source>
</reference>
<evidence type="ECO:0000313" key="4">
    <source>
        <dbReference type="Proteomes" id="UP000318815"/>
    </source>
</evidence>
<organism evidence="3 4">
    <name type="scientific">Chitinophaga pinensis</name>
    <dbReference type="NCBI Taxonomy" id="79329"/>
    <lineage>
        <taxon>Bacteria</taxon>
        <taxon>Pseudomonadati</taxon>
        <taxon>Bacteroidota</taxon>
        <taxon>Chitinophagia</taxon>
        <taxon>Chitinophagales</taxon>
        <taxon>Chitinophagaceae</taxon>
        <taxon>Chitinophaga</taxon>
    </lineage>
</organism>
<name>A0A5C6LNZ9_9BACT</name>
<keyword evidence="3" id="KW-0675">Receptor</keyword>
<evidence type="ECO:0000259" key="2">
    <source>
        <dbReference type="Pfam" id="PF07715"/>
    </source>
</evidence>
<feature type="signal peptide" evidence="1">
    <location>
        <begin position="1"/>
        <end position="33"/>
    </location>
</feature>
<accession>A0A5C6LNZ9</accession>
<dbReference type="FunFam" id="2.170.130.10:FF:000003">
    <property type="entry name" value="SusC/RagA family TonB-linked outer membrane protein"/>
    <property type="match status" value="1"/>
</dbReference>
<dbReference type="RefSeq" id="WP_146307173.1">
    <property type="nucleotide sequence ID" value="NZ_VOHS01000031.1"/>
</dbReference>
<dbReference type="Proteomes" id="UP000318815">
    <property type="component" value="Unassembled WGS sequence"/>
</dbReference>
<dbReference type="InterPro" id="IPR008969">
    <property type="entry name" value="CarboxyPept-like_regulatory"/>
</dbReference>
<dbReference type="InterPro" id="IPR023997">
    <property type="entry name" value="TonB-dep_OMP_SusC/RagA_CS"/>
</dbReference>
<keyword evidence="4" id="KW-1185">Reference proteome</keyword>
<feature type="domain" description="TonB-dependent receptor plug" evidence="2">
    <location>
        <begin position="133"/>
        <end position="240"/>
    </location>
</feature>
<dbReference type="OrthoDB" id="721000at2"/>
<dbReference type="NCBIfam" id="TIGR04056">
    <property type="entry name" value="OMP_RagA_SusC"/>
    <property type="match status" value="1"/>
</dbReference>
<comment type="caution">
    <text evidence="3">The sequence shown here is derived from an EMBL/GenBank/DDBJ whole genome shotgun (WGS) entry which is preliminary data.</text>
</comment>
<dbReference type="InterPro" id="IPR037066">
    <property type="entry name" value="Plug_dom_sf"/>
</dbReference>
<dbReference type="Pfam" id="PF13715">
    <property type="entry name" value="CarbopepD_reg_2"/>
    <property type="match status" value="1"/>
</dbReference>
<proteinExistence type="predicted"/>